<dbReference type="PANTHER" id="PTHR30065">
    <property type="entry name" value="FLAGELLAR BIOSYNTHETIC PROTEIN FLIR"/>
    <property type="match status" value="1"/>
</dbReference>
<dbReference type="NCBIfam" id="TIGR01402">
    <property type="entry name" value="fliQ"/>
    <property type="match status" value="1"/>
</dbReference>
<feature type="transmembrane region" description="Helical" evidence="9">
    <location>
        <begin position="302"/>
        <end position="328"/>
    </location>
</feature>
<evidence type="ECO:0000256" key="2">
    <source>
        <dbReference type="ARBA" id="ARBA00006156"/>
    </source>
</evidence>
<keyword evidence="6 9" id="KW-1133">Transmembrane helix</keyword>
<keyword evidence="7 9" id="KW-0472">Membrane</keyword>
<keyword evidence="11" id="KW-0969">Cilium</keyword>
<dbReference type="Pfam" id="PF01313">
    <property type="entry name" value="Bac_export_3"/>
    <property type="match status" value="1"/>
</dbReference>
<keyword evidence="5 9" id="KW-0812">Transmembrane</keyword>
<dbReference type="PANTHER" id="PTHR30065:SF8">
    <property type="entry name" value="FLAGELLAR BIOSYNTHETIC PROTEIN FLIR"/>
    <property type="match status" value="1"/>
</dbReference>
<keyword evidence="8 9" id="KW-0975">Bacterial flagellum</keyword>
<dbReference type="Proteomes" id="UP000811282">
    <property type="component" value="Unassembled WGS sequence"/>
</dbReference>
<dbReference type="NCBIfam" id="TIGR01400">
    <property type="entry name" value="fliR"/>
    <property type="match status" value="1"/>
</dbReference>
<comment type="subcellular location">
    <subcellularLocation>
        <location evidence="9 10">Cell membrane</location>
        <topology evidence="9">Multi-pass membrane protein</topology>
    </subcellularLocation>
    <subcellularLocation>
        <location evidence="9 10">Bacterial flagellum basal body</location>
    </subcellularLocation>
</comment>
<name>A0ABS5Y8C9_9GAMM</name>
<dbReference type="InterPro" id="IPR002010">
    <property type="entry name" value="T3SS_IM_R"/>
</dbReference>
<comment type="caution">
    <text evidence="11">The sequence shown here is derived from an EMBL/GenBank/DDBJ whole genome shotgun (WGS) entry which is preliminary data.</text>
</comment>
<evidence type="ECO:0000256" key="8">
    <source>
        <dbReference type="ARBA" id="ARBA00023143"/>
    </source>
</evidence>
<dbReference type="PRINTS" id="PR00953">
    <property type="entry name" value="TYPE3IMRPROT"/>
</dbReference>
<evidence type="ECO:0000256" key="5">
    <source>
        <dbReference type="ARBA" id="ARBA00022692"/>
    </source>
</evidence>
<sequence length="351" mass="37774">MTPESVMALGHEGMLIALALAAPLLLAALFSGLVISLLQAATQVNEMTLSFIPKILAVVATITLAGPWMLNLILDYMRTLLTNLPLMEGLTMLQWDSGQLAALLPQLFWPLLRILALISTAPLFSEKSILVPVKLGLGVLIALLIAPSLPTVDMPLFSLPGFWLAVKQILIGTALGLTMQLTFAAVRMAGEVIGLQMGLSFATFFDPASGLNTPLLARLLNLLALLVFISLNGHLWLLSLLADSFHTLPLDSQQLDPGAFMALARAGGIIFLNGMMLSLPLICMLMTLNIALGLLNRITPQLTVFVIGFPLTLTVGILTFSLLLPLLAPSWEKMMGEVFDLLSEILRGMSR</sequence>
<evidence type="ECO:0000256" key="7">
    <source>
        <dbReference type="ARBA" id="ARBA00023136"/>
    </source>
</evidence>
<evidence type="ECO:0000256" key="6">
    <source>
        <dbReference type="ARBA" id="ARBA00022989"/>
    </source>
</evidence>
<evidence type="ECO:0000256" key="1">
    <source>
        <dbReference type="ARBA" id="ARBA00002578"/>
    </source>
</evidence>
<dbReference type="EMBL" id="JAFJYC010000001">
    <property type="protein sequence ID" value="MBT9431211.1"/>
    <property type="molecule type" value="Genomic_DNA"/>
</dbReference>
<feature type="transmembrane region" description="Helical" evidence="9">
    <location>
        <begin position="219"/>
        <end position="242"/>
    </location>
</feature>
<comment type="similarity">
    <text evidence="3 9">Belongs to the FliR/MopE/SpaR family.</text>
</comment>
<protein>
    <recommendedName>
        <fullName evidence="9 10">Multifunctional fusion protein</fullName>
    </recommendedName>
    <domain>
        <recommendedName>
            <fullName evidence="9">Flagellar biosynthetic protein FliR</fullName>
        </recommendedName>
    </domain>
    <domain>
        <recommendedName>
            <fullName evidence="10">Flagellar biosynthetic protein FliQ</fullName>
        </recommendedName>
    </domain>
</protein>
<evidence type="ECO:0000256" key="4">
    <source>
        <dbReference type="ARBA" id="ARBA00022475"/>
    </source>
</evidence>
<proteinExistence type="inferred from homology"/>
<keyword evidence="4 9" id="KW-1003">Cell membrane</keyword>
<evidence type="ECO:0000256" key="9">
    <source>
        <dbReference type="RuleBase" id="RU362071"/>
    </source>
</evidence>
<keyword evidence="12" id="KW-1185">Reference proteome</keyword>
<reference evidence="11 12" key="1">
    <citation type="journal article" date="2021" name="Genome Biol. Evol.">
        <title>The evolution of interdependence in a four-way mealybug symbiosis.</title>
        <authorList>
            <person name="Garber A.I."/>
            <person name="Kupper M."/>
            <person name="Laetsch D.R."/>
            <person name="Weldon S.R."/>
            <person name="Ladinsky M.S."/>
            <person name="Bjorkman P.J."/>
            <person name="McCutcheon J.P."/>
        </authorList>
    </citation>
    <scope>NUCLEOTIDE SEQUENCE [LARGE SCALE GENOMIC DNA]</scope>
    <source>
        <strain evidence="11">SOD</strain>
    </source>
</reference>
<keyword evidence="11" id="KW-0966">Cell projection</keyword>
<feature type="transmembrane region" description="Helical" evidence="9">
    <location>
        <begin position="107"/>
        <end position="124"/>
    </location>
</feature>
<dbReference type="InterPro" id="IPR006305">
    <property type="entry name" value="FliQ"/>
</dbReference>
<comment type="similarity">
    <text evidence="2 10">Belongs to the FliQ/MopD/SpaQ family.</text>
</comment>
<gene>
    <name evidence="11" type="primary">fliR</name>
    <name evidence="10" type="synonym">fliQ</name>
    <name evidence="11" type="ORF">JZM24_01810</name>
</gene>
<comment type="function">
    <text evidence="1 9">Role in flagellar biosynthesis.</text>
</comment>
<accession>A0ABS5Y8C9</accession>
<comment type="caution">
    <text evidence="10">Lacks conserved residue(s) required for the propagation of feature annotation.</text>
</comment>
<dbReference type="InterPro" id="IPR006303">
    <property type="entry name" value="FliR"/>
</dbReference>
<organism evidence="11 12">
    <name type="scientific">Candidatus Sodalis endolongispinus</name>
    <dbReference type="NCBI Taxonomy" id="2812662"/>
    <lineage>
        <taxon>Bacteria</taxon>
        <taxon>Pseudomonadati</taxon>
        <taxon>Pseudomonadota</taxon>
        <taxon>Gammaproteobacteria</taxon>
        <taxon>Enterobacterales</taxon>
        <taxon>Bruguierivoracaceae</taxon>
        <taxon>Sodalis</taxon>
    </lineage>
</organism>
<dbReference type="InterPro" id="IPR002191">
    <property type="entry name" value="Bac_export_3"/>
</dbReference>
<feature type="transmembrane region" description="Helical" evidence="9">
    <location>
        <begin position="262"/>
        <end position="295"/>
    </location>
</feature>
<keyword evidence="11" id="KW-0282">Flagellum</keyword>
<evidence type="ECO:0000256" key="10">
    <source>
        <dbReference type="RuleBase" id="RU364090"/>
    </source>
</evidence>
<evidence type="ECO:0000256" key="3">
    <source>
        <dbReference type="ARBA" id="ARBA00009772"/>
    </source>
</evidence>
<evidence type="ECO:0000313" key="11">
    <source>
        <dbReference type="EMBL" id="MBT9431211.1"/>
    </source>
</evidence>
<evidence type="ECO:0000313" key="12">
    <source>
        <dbReference type="Proteomes" id="UP000811282"/>
    </source>
</evidence>
<feature type="transmembrane region" description="Helical" evidence="9">
    <location>
        <begin position="131"/>
        <end position="149"/>
    </location>
</feature>
<feature type="transmembrane region" description="Helical" evidence="9">
    <location>
        <begin position="50"/>
        <end position="70"/>
    </location>
</feature>
<dbReference type="Pfam" id="PF01311">
    <property type="entry name" value="Bac_export_1"/>
    <property type="match status" value="1"/>
</dbReference>